<dbReference type="EMBL" id="NHOC01000004">
    <property type="protein sequence ID" value="OUM21061.1"/>
    <property type="molecule type" value="Genomic_DNA"/>
</dbReference>
<keyword evidence="1 3" id="KW-0560">Oxidoreductase</keyword>
<evidence type="ECO:0000259" key="5">
    <source>
        <dbReference type="Pfam" id="PF22725"/>
    </source>
</evidence>
<dbReference type="GO" id="GO:0019310">
    <property type="term" value="P:inositol catabolic process"/>
    <property type="evidence" value="ECO:0007669"/>
    <property type="project" value="UniProtKB-UniRule"/>
</dbReference>
<dbReference type="SUPFAM" id="SSF51735">
    <property type="entry name" value="NAD(P)-binding Rossmann-fold domains"/>
    <property type="match status" value="1"/>
</dbReference>
<proteinExistence type="inferred from homology"/>
<keyword evidence="2 3" id="KW-0520">NAD</keyword>
<dbReference type="GO" id="GO:0000166">
    <property type="term" value="F:nucleotide binding"/>
    <property type="evidence" value="ECO:0007669"/>
    <property type="project" value="InterPro"/>
</dbReference>
<dbReference type="Pfam" id="PF01408">
    <property type="entry name" value="GFO_IDH_MocA"/>
    <property type="match status" value="1"/>
</dbReference>
<dbReference type="PANTHER" id="PTHR43593">
    <property type="match status" value="1"/>
</dbReference>
<dbReference type="InterPro" id="IPR023794">
    <property type="entry name" value="MI/DCI_dehydrogenase"/>
</dbReference>
<dbReference type="InterPro" id="IPR000683">
    <property type="entry name" value="Gfo/Idh/MocA-like_OxRdtase_N"/>
</dbReference>
<comment type="subunit">
    <text evidence="3">Homotetramer.</text>
</comment>
<keyword evidence="7" id="KW-1185">Reference proteome</keyword>
<evidence type="ECO:0000256" key="1">
    <source>
        <dbReference type="ARBA" id="ARBA00023002"/>
    </source>
</evidence>
<protein>
    <recommendedName>
        <fullName evidence="3">Inositol 2-dehydrogenase/D-chiro-inositol 3-dehydrogenase</fullName>
        <ecNumber evidence="3">1.1.1.18</ecNumber>
        <ecNumber evidence="3">1.1.1.369</ecNumber>
    </recommendedName>
    <alternativeName>
        <fullName evidence="3">Myo-inositol 2-dehydrogenase/D-chiro-inositol 3-dehydrogenase</fullName>
        <shortName evidence="3">MI 2-dehydrogenase/DCI 3-dehydrogenase</shortName>
    </alternativeName>
</protein>
<comment type="catalytic activity">
    <reaction evidence="3">
        <text>myo-inositol + NAD(+) = scyllo-inosose + NADH + H(+)</text>
        <dbReference type="Rhea" id="RHEA:16949"/>
        <dbReference type="ChEBI" id="CHEBI:15378"/>
        <dbReference type="ChEBI" id="CHEBI:17268"/>
        <dbReference type="ChEBI" id="CHEBI:17811"/>
        <dbReference type="ChEBI" id="CHEBI:57540"/>
        <dbReference type="ChEBI" id="CHEBI:57945"/>
        <dbReference type="EC" id="1.1.1.18"/>
    </reaction>
</comment>
<feature type="domain" description="GFO/IDH/MocA-like oxidoreductase" evidence="5">
    <location>
        <begin position="134"/>
        <end position="249"/>
    </location>
</feature>
<dbReference type="InterPro" id="IPR036291">
    <property type="entry name" value="NAD(P)-bd_dom_sf"/>
</dbReference>
<dbReference type="RefSeq" id="WP_087018600.1">
    <property type="nucleotide sequence ID" value="NZ_CP178353.1"/>
</dbReference>
<dbReference type="OrthoDB" id="9783105at2"/>
<feature type="domain" description="Gfo/Idh/MocA-like oxidoreductase N-terminal" evidence="4">
    <location>
        <begin position="4"/>
        <end position="126"/>
    </location>
</feature>
<comment type="caution">
    <text evidence="6">The sequence shown here is derived from an EMBL/GenBank/DDBJ whole genome shotgun (WGS) entry which is preliminary data.</text>
</comment>
<dbReference type="Pfam" id="PF22725">
    <property type="entry name" value="GFO_IDH_MocA_C3"/>
    <property type="match status" value="1"/>
</dbReference>
<dbReference type="Proteomes" id="UP000194903">
    <property type="component" value="Unassembled WGS sequence"/>
</dbReference>
<dbReference type="PANTHER" id="PTHR43593:SF1">
    <property type="entry name" value="INOSITOL 2-DEHYDROGENASE"/>
    <property type="match status" value="1"/>
</dbReference>
<comment type="function">
    <text evidence="3">Involved in the oxidation of myo-inositol (MI) and D-chiro-inositol (DCI) to 2-keto-myo-inositol (2KMI or 2-inosose) and 1-keto-D-chiro-inositol (1KDCI), respectively.</text>
</comment>
<dbReference type="SUPFAM" id="SSF55347">
    <property type="entry name" value="Glyceraldehyde-3-phosphate dehydrogenase-like, C-terminal domain"/>
    <property type="match status" value="1"/>
</dbReference>
<dbReference type="UniPathway" id="UPA00076">
    <property type="reaction ID" value="UER00143"/>
</dbReference>
<dbReference type="HAMAP" id="MF_01671">
    <property type="entry name" value="IolG"/>
    <property type="match status" value="1"/>
</dbReference>
<comment type="pathway">
    <text evidence="3">Polyol metabolism; myo-inositol degradation into acetyl-CoA; acetyl-CoA from myo-inositol: step 1/7.</text>
</comment>
<evidence type="ECO:0000313" key="6">
    <source>
        <dbReference type="EMBL" id="OUM21061.1"/>
    </source>
</evidence>
<gene>
    <name evidence="3" type="primary">iolG</name>
    <name evidence="6" type="ORF">CBW42_05620</name>
</gene>
<dbReference type="GO" id="GO:0050112">
    <property type="term" value="F:inositol 2-dehydrogenase (NAD+) activity"/>
    <property type="evidence" value="ECO:0007669"/>
    <property type="project" value="UniProtKB-UniRule"/>
</dbReference>
<dbReference type="AlphaFoldDB" id="A0A252F5M9"/>
<evidence type="ECO:0000256" key="3">
    <source>
        <dbReference type="HAMAP-Rule" id="MF_01671"/>
    </source>
</evidence>
<reference evidence="6 7" key="1">
    <citation type="submission" date="2017-05" db="EMBL/GenBank/DDBJ databases">
        <title>Butyricicoccus porcorum sp. nov. a butyrate-producing bacterium from the swine intestinal tract.</title>
        <authorList>
            <person name="Trachsel J."/>
            <person name="Humphrey S."/>
            <person name="Allen H.K."/>
        </authorList>
    </citation>
    <scope>NUCLEOTIDE SEQUENCE [LARGE SCALE GENOMIC DNA]</scope>
    <source>
        <strain evidence="6">BB10</strain>
    </source>
</reference>
<comment type="catalytic activity">
    <reaction evidence="3">
        <text>1D-chiro-inositol + NAD(+) = scyllo-inosine + NADH + H(+)</text>
        <dbReference type="Rhea" id="RHEA:25832"/>
        <dbReference type="ChEBI" id="CHEBI:15378"/>
        <dbReference type="ChEBI" id="CHEBI:27372"/>
        <dbReference type="ChEBI" id="CHEBI:50920"/>
        <dbReference type="ChEBI" id="CHEBI:57540"/>
        <dbReference type="ChEBI" id="CHEBI:57945"/>
        <dbReference type="EC" id="1.1.1.369"/>
    </reaction>
</comment>
<dbReference type="Gene3D" id="3.40.50.720">
    <property type="entry name" value="NAD(P)-binding Rossmann-like Domain"/>
    <property type="match status" value="1"/>
</dbReference>
<dbReference type="EC" id="1.1.1.18" evidence="3"/>
<sequence length="338" mass="36750">MDELRIALIGCGMIGQQHIDRIQNRIKNAKVVAVCDVFEAGAKKGAEIAGEGTKVYTDSAAAINDPDVNAVVVTTPGAFHKDPVLQAIAAGKPVFTEKPLTNTAAECKEIVDAEMASGKHLVQVGFMRRYDRGYKQVKELIDEGKFGAPMVLKCTHRADGVDPSYTTAMAVTDTAIHEIDVLPWLIDDEWDEVQCIMPKTSSKAHEGLKDPQIMIMKTKTGIVTVLEVNVNCGFGYDINCEVVCENGVINLPCPSFPTVRYANNVSTKIEDNWILRFMDSYDVEIQDWVDHALKGETGGSSAWDGYVASITADALVKSQTSGVAEKVVTGGTPDFYKK</sequence>
<dbReference type="EC" id="1.1.1.369" evidence="3"/>
<organism evidence="6 7">
    <name type="scientific">Butyricicoccus porcorum</name>
    <dbReference type="NCBI Taxonomy" id="1945634"/>
    <lineage>
        <taxon>Bacteria</taxon>
        <taxon>Bacillati</taxon>
        <taxon>Bacillota</taxon>
        <taxon>Clostridia</taxon>
        <taxon>Eubacteriales</taxon>
        <taxon>Butyricicoccaceae</taxon>
        <taxon>Butyricicoccus</taxon>
    </lineage>
</organism>
<name>A0A252F5M9_9FIRM</name>
<dbReference type="InterPro" id="IPR055170">
    <property type="entry name" value="GFO_IDH_MocA-like_dom"/>
</dbReference>
<accession>A0A252F5M9</accession>
<dbReference type="InterPro" id="IPR050424">
    <property type="entry name" value="Gfo-Idh-MocA_inositol_DH"/>
</dbReference>
<dbReference type="Gene3D" id="3.30.360.10">
    <property type="entry name" value="Dihydrodipicolinate Reductase, domain 2"/>
    <property type="match status" value="1"/>
</dbReference>
<evidence type="ECO:0000259" key="4">
    <source>
        <dbReference type="Pfam" id="PF01408"/>
    </source>
</evidence>
<evidence type="ECO:0000313" key="7">
    <source>
        <dbReference type="Proteomes" id="UP000194903"/>
    </source>
</evidence>
<comment type="similarity">
    <text evidence="3">Belongs to the Gfo/Idh/MocA family.</text>
</comment>
<evidence type="ECO:0000256" key="2">
    <source>
        <dbReference type="ARBA" id="ARBA00023027"/>
    </source>
</evidence>